<dbReference type="GO" id="GO:0055085">
    <property type="term" value="P:transmembrane transport"/>
    <property type="evidence" value="ECO:0007669"/>
    <property type="project" value="InterPro"/>
</dbReference>
<evidence type="ECO:0000256" key="1">
    <source>
        <dbReference type="ARBA" id="ARBA00004418"/>
    </source>
</evidence>
<sequence>MSAFAAALSLGMVPTLGVAETLKVSTFVPPNHAFNVMLKSWGEELSQSTDGALTLEIFPSGQLGPAPRQFDLVASGAADIAVVLHAATPGRFPVTELVAMPFTTPTVGDDSAAMSQRLTEIAPDFLAAEHEGMKILWMAVTPALKIHLTEADPSTIDAFKGLRIRYAGSTWQQIIELLGASPVPVPPAGTGDAMSKGVVDGASFPFEATKSFDLAPMMSYSLEPGIASATFAVIMSQAAFDALPAEMQALIDETTGPDRAAAFGTMWDTGEAEARDYLVEAGVNVVSMPKGEMAKLKELLTPIRTALIETVSGKGLPAQDFLDAYEK</sequence>
<gene>
    <name evidence="4" type="ORF">IV417_04500</name>
</gene>
<evidence type="ECO:0000256" key="2">
    <source>
        <dbReference type="ARBA" id="ARBA00022729"/>
    </source>
</evidence>
<keyword evidence="5" id="KW-1185">Reference proteome</keyword>
<evidence type="ECO:0000313" key="5">
    <source>
        <dbReference type="Proteomes" id="UP001315686"/>
    </source>
</evidence>
<organism evidence="4 5">
    <name type="scientific">Harenicola maris</name>
    <dbReference type="NCBI Taxonomy" id="2841044"/>
    <lineage>
        <taxon>Bacteria</taxon>
        <taxon>Pseudomonadati</taxon>
        <taxon>Pseudomonadota</taxon>
        <taxon>Alphaproteobacteria</taxon>
        <taxon>Rhodobacterales</taxon>
        <taxon>Paracoccaceae</taxon>
        <taxon>Harenicola</taxon>
    </lineage>
</organism>
<keyword evidence="2" id="KW-0732">Signal</keyword>
<comment type="caution">
    <text evidence="4">The sequence shown here is derived from an EMBL/GenBank/DDBJ whole genome shotgun (WGS) entry which is preliminary data.</text>
</comment>
<accession>A0AAP2CLS0</accession>
<dbReference type="Pfam" id="PF03480">
    <property type="entry name" value="DctP"/>
    <property type="match status" value="1"/>
</dbReference>
<dbReference type="PANTHER" id="PTHR33376:SF15">
    <property type="entry name" value="BLL6794 PROTEIN"/>
    <property type="match status" value="1"/>
</dbReference>
<dbReference type="GO" id="GO:0042597">
    <property type="term" value="C:periplasmic space"/>
    <property type="evidence" value="ECO:0007669"/>
    <property type="project" value="UniProtKB-SubCell"/>
</dbReference>
<dbReference type="InterPro" id="IPR038404">
    <property type="entry name" value="TRAP_DctP_sf"/>
</dbReference>
<reference evidence="4 5" key="1">
    <citation type="journal article" date="2021" name="Arch. Microbiol.">
        <title>Harenicola maris gen. nov., sp. nov. isolated from the Sea of Japan shallow sediments.</title>
        <authorList>
            <person name="Romanenko L.A."/>
            <person name="Kurilenko V.V."/>
            <person name="Chernysheva N.Y."/>
            <person name="Tekutyeva L.A."/>
            <person name="Velansky P.V."/>
            <person name="Svetashev V.I."/>
            <person name="Isaeva M.P."/>
        </authorList>
    </citation>
    <scope>NUCLEOTIDE SEQUENCE [LARGE SCALE GENOMIC DNA]</scope>
    <source>
        <strain evidence="4 5">KMM 3653</strain>
    </source>
</reference>
<dbReference type="Proteomes" id="UP001315686">
    <property type="component" value="Unassembled WGS sequence"/>
</dbReference>
<dbReference type="InterPro" id="IPR018389">
    <property type="entry name" value="DctP_fam"/>
</dbReference>
<dbReference type="RefSeq" id="WP_327792830.1">
    <property type="nucleotide sequence ID" value="NZ_JADQAZ010000001.1"/>
</dbReference>
<dbReference type="PANTHER" id="PTHR33376">
    <property type="match status" value="1"/>
</dbReference>
<proteinExistence type="predicted"/>
<dbReference type="EMBL" id="JADQAZ010000001">
    <property type="protein sequence ID" value="MBT0956634.1"/>
    <property type="molecule type" value="Genomic_DNA"/>
</dbReference>
<comment type="subcellular location">
    <subcellularLocation>
        <location evidence="1">Periplasm</location>
    </subcellularLocation>
</comment>
<evidence type="ECO:0000256" key="3">
    <source>
        <dbReference type="ARBA" id="ARBA00022764"/>
    </source>
</evidence>
<protein>
    <submittedName>
        <fullName evidence="4">TRAP transporter substrate-binding protein</fullName>
    </submittedName>
</protein>
<dbReference type="NCBIfam" id="NF037995">
    <property type="entry name" value="TRAP_S1"/>
    <property type="match status" value="1"/>
</dbReference>
<dbReference type="AlphaFoldDB" id="A0AAP2CLS0"/>
<evidence type="ECO:0000313" key="4">
    <source>
        <dbReference type="EMBL" id="MBT0956634.1"/>
    </source>
</evidence>
<keyword evidence="3" id="KW-0574">Periplasm</keyword>
<dbReference type="CDD" id="cd13665">
    <property type="entry name" value="PBP2_TRAP_Dctp3_4"/>
    <property type="match status" value="1"/>
</dbReference>
<dbReference type="Gene3D" id="3.40.190.170">
    <property type="entry name" value="Bacterial extracellular solute-binding protein, family 7"/>
    <property type="match status" value="1"/>
</dbReference>
<name>A0AAP2CLS0_9RHOB</name>